<protein>
    <submittedName>
        <fullName evidence="1">Uncharacterized protein</fullName>
    </submittedName>
</protein>
<evidence type="ECO:0000313" key="2">
    <source>
        <dbReference type="Proteomes" id="UP000323505"/>
    </source>
</evidence>
<reference evidence="1 2" key="1">
    <citation type="submission" date="2019-08" db="EMBL/GenBank/DDBJ databases">
        <title>Actinomadura sp. nov. CYP1-5 isolated from mountain soil.</title>
        <authorList>
            <person name="Songsumanus A."/>
            <person name="Kuncharoen N."/>
            <person name="Kudo T."/>
            <person name="Yuki M."/>
            <person name="Igarashi Y."/>
            <person name="Tanasupawat S."/>
        </authorList>
    </citation>
    <scope>NUCLEOTIDE SEQUENCE [LARGE SCALE GENOMIC DNA]</scope>
    <source>
        <strain evidence="1 2">CYP1-5</strain>
    </source>
</reference>
<sequence length="63" mass="6980">MINWGVVSGDLLGNVGKGGRELYSRFVIMKKKDMAGFNDQCHGNLGIQDDRRRVVDLGLDAWG</sequence>
<dbReference type="AlphaFoldDB" id="A0A5D3G0E1"/>
<comment type="caution">
    <text evidence="1">The sequence shown here is derived from an EMBL/GenBank/DDBJ whole genome shotgun (WGS) entry which is preliminary data.</text>
</comment>
<gene>
    <name evidence="1" type="ORF">FXF68_04025</name>
</gene>
<dbReference type="EMBL" id="VSRQ01000001">
    <property type="protein sequence ID" value="TYK52925.1"/>
    <property type="molecule type" value="Genomic_DNA"/>
</dbReference>
<proteinExistence type="predicted"/>
<dbReference type="RefSeq" id="WP_148757521.1">
    <property type="nucleotide sequence ID" value="NZ_VSRQ01000001.1"/>
</dbReference>
<dbReference type="Proteomes" id="UP000323505">
    <property type="component" value="Unassembled WGS sequence"/>
</dbReference>
<organism evidence="1 2">
    <name type="scientific">Actinomadura decatromicini</name>
    <dbReference type="NCBI Taxonomy" id="2604572"/>
    <lineage>
        <taxon>Bacteria</taxon>
        <taxon>Bacillati</taxon>
        <taxon>Actinomycetota</taxon>
        <taxon>Actinomycetes</taxon>
        <taxon>Streptosporangiales</taxon>
        <taxon>Thermomonosporaceae</taxon>
        <taxon>Actinomadura</taxon>
    </lineage>
</organism>
<name>A0A5D3G0E1_9ACTN</name>
<evidence type="ECO:0000313" key="1">
    <source>
        <dbReference type="EMBL" id="TYK52925.1"/>
    </source>
</evidence>
<keyword evidence="2" id="KW-1185">Reference proteome</keyword>
<accession>A0A5D3G0E1</accession>